<comment type="similarity">
    <text evidence="1">Belongs to the LOR family.</text>
</comment>
<protein>
    <submittedName>
        <fullName evidence="2">Uncharacterized protein</fullName>
    </submittedName>
</protein>
<name>A0A835B4S1_9POAL</name>
<evidence type="ECO:0000313" key="3">
    <source>
        <dbReference type="Proteomes" id="UP000636709"/>
    </source>
</evidence>
<comment type="caution">
    <text evidence="2">The sequence shown here is derived from an EMBL/GenBank/DDBJ whole genome shotgun (WGS) entry which is preliminary data.</text>
</comment>
<evidence type="ECO:0000313" key="2">
    <source>
        <dbReference type="EMBL" id="KAF8690511.1"/>
    </source>
</evidence>
<organism evidence="2 3">
    <name type="scientific">Digitaria exilis</name>
    <dbReference type="NCBI Taxonomy" id="1010633"/>
    <lineage>
        <taxon>Eukaryota</taxon>
        <taxon>Viridiplantae</taxon>
        <taxon>Streptophyta</taxon>
        <taxon>Embryophyta</taxon>
        <taxon>Tracheophyta</taxon>
        <taxon>Spermatophyta</taxon>
        <taxon>Magnoliopsida</taxon>
        <taxon>Liliopsida</taxon>
        <taxon>Poales</taxon>
        <taxon>Poaceae</taxon>
        <taxon>PACMAD clade</taxon>
        <taxon>Panicoideae</taxon>
        <taxon>Panicodae</taxon>
        <taxon>Paniceae</taxon>
        <taxon>Anthephorinae</taxon>
        <taxon>Digitaria</taxon>
    </lineage>
</organism>
<accession>A0A835B4S1</accession>
<proteinExistence type="inferred from homology"/>
<dbReference type="AlphaFoldDB" id="A0A835B4S1"/>
<dbReference type="EMBL" id="JACEFO010001972">
    <property type="protein sequence ID" value="KAF8690511.1"/>
    <property type="molecule type" value="Genomic_DNA"/>
</dbReference>
<dbReference type="Pfam" id="PF04525">
    <property type="entry name" value="LOR"/>
    <property type="match status" value="1"/>
</dbReference>
<evidence type="ECO:0000256" key="1">
    <source>
        <dbReference type="ARBA" id="ARBA00005437"/>
    </source>
</evidence>
<dbReference type="InterPro" id="IPR007612">
    <property type="entry name" value="LOR"/>
</dbReference>
<dbReference type="Proteomes" id="UP000636709">
    <property type="component" value="Unassembled WGS sequence"/>
</dbReference>
<dbReference type="InterPro" id="IPR038595">
    <property type="entry name" value="LOR_sf"/>
</dbReference>
<dbReference type="InterPro" id="IPR025659">
    <property type="entry name" value="Tubby-like_C"/>
</dbReference>
<sequence>MVSPLVKIERPKRPLSPEVPFTQQQQDLHTCTGELLMAAPPLPAPPPPEPTGGIVAPVPVVAPHFCAPYVVQLSVKEKFSVIREGDFTITDTNGAVVIRVKGAFISIHNRRRLLDTNGNPLLCLREKVISMHNTWEAYRGDSSKSSDLLFTAKKSSIMQPFKTEMYIYLASNTSHEACDFKMNGSFKERACSFYLGNTNTLIAQMHRQHNVTSTVLGTDHYDVTVFPNVDYVFISALVVILQELHTDKND</sequence>
<dbReference type="SUPFAM" id="SSF54518">
    <property type="entry name" value="Tubby C-terminal domain-like"/>
    <property type="match status" value="1"/>
</dbReference>
<gene>
    <name evidence="2" type="ORF">HU200_040869</name>
</gene>
<dbReference type="OrthoDB" id="97518at2759"/>
<dbReference type="PANTHER" id="PTHR31087:SF87">
    <property type="entry name" value="PROTEIN LURP-ONE-RELATED 15"/>
    <property type="match status" value="1"/>
</dbReference>
<dbReference type="Gene3D" id="2.40.160.200">
    <property type="entry name" value="LURP1-related"/>
    <property type="match status" value="1"/>
</dbReference>
<keyword evidence="3" id="KW-1185">Reference proteome</keyword>
<reference evidence="2" key="1">
    <citation type="submission" date="2020-07" db="EMBL/GenBank/DDBJ databases">
        <title>Genome sequence and genetic diversity analysis of an under-domesticated orphan crop, white fonio (Digitaria exilis).</title>
        <authorList>
            <person name="Bennetzen J.L."/>
            <person name="Chen S."/>
            <person name="Ma X."/>
            <person name="Wang X."/>
            <person name="Yssel A.E.J."/>
            <person name="Chaluvadi S.R."/>
            <person name="Johnson M."/>
            <person name="Gangashetty P."/>
            <person name="Hamidou F."/>
            <person name="Sanogo M.D."/>
            <person name="Zwaenepoel A."/>
            <person name="Wallace J."/>
            <person name="Van De Peer Y."/>
            <person name="Van Deynze A."/>
        </authorList>
    </citation>
    <scope>NUCLEOTIDE SEQUENCE</scope>
    <source>
        <tissue evidence="2">Leaves</tissue>
    </source>
</reference>
<dbReference type="PANTHER" id="PTHR31087">
    <property type="match status" value="1"/>
</dbReference>